<dbReference type="RefSeq" id="WP_011877412.1">
    <property type="nucleotide sequence ID" value="NC_009253.1"/>
</dbReference>
<dbReference type="InterPro" id="IPR001714">
    <property type="entry name" value="Pept_M24_MAP"/>
</dbReference>
<dbReference type="SUPFAM" id="SSF55920">
    <property type="entry name" value="Creatinase/aminopeptidase"/>
    <property type="match status" value="1"/>
</dbReference>
<dbReference type="GO" id="GO:0004177">
    <property type="term" value="F:aminopeptidase activity"/>
    <property type="evidence" value="ECO:0007669"/>
    <property type="project" value="UniProtKB-ARBA"/>
</dbReference>
<dbReference type="OrthoDB" id="9806388at2"/>
<dbReference type="InterPro" id="IPR000587">
    <property type="entry name" value="Creatinase_N"/>
</dbReference>
<dbReference type="Pfam" id="PF00557">
    <property type="entry name" value="Peptidase_M24"/>
    <property type="match status" value="1"/>
</dbReference>
<proteinExistence type="inferred from homology"/>
<feature type="domain" description="Peptidase M24" evidence="4">
    <location>
        <begin position="138"/>
        <end position="340"/>
    </location>
</feature>
<dbReference type="STRING" id="349161.Dred_1051"/>
<feature type="domain" description="Creatinase N-terminal" evidence="5">
    <location>
        <begin position="4"/>
        <end position="130"/>
    </location>
</feature>
<evidence type="ECO:0000256" key="3">
    <source>
        <dbReference type="ARBA" id="ARBA00022801"/>
    </source>
</evidence>
<dbReference type="MEROPS" id="M24.008"/>
<evidence type="ECO:0000313" key="6">
    <source>
        <dbReference type="EMBL" id="ABO49586.1"/>
    </source>
</evidence>
<dbReference type="EMBL" id="CP000612">
    <property type="protein sequence ID" value="ABO49586.1"/>
    <property type="molecule type" value="Genomic_DNA"/>
</dbReference>
<dbReference type="GO" id="GO:0046872">
    <property type="term" value="F:metal ion binding"/>
    <property type="evidence" value="ECO:0007669"/>
    <property type="project" value="UniProtKB-KW"/>
</dbReference>
<dbReference type="InterPro" id="IPR036005">
    <property type="entry name" value="Creatinase/aminopeptidase-like"/>
</dbReference>
<dbReference type="InterPro" id="IPR000994">
    <property type="entry name" value="Pept_M24"/>
</dbReference>
<dbReference type="KEGG" id="drm:Dred_1051"/>
<reference evidence="6 7" key="1">
    <citation type="submission" date="2007-03" db="EMBL/GenBank/DDBJ databases">
        <title>Complete sequence of Desulfotomaculum reducens MI-1.</title>
        <authorList>
            <consortium name="US DOE Joint Genome Institute"/>
            <person name="Copeland A."/>
            <person name="Lucas S."/>
            <person name="Lapidus A."/>
            <person name="Barry K."/>
            <person name="Detter J.C."/>
            <person name="Glavina del Rio T."/>
            <person name="Hammon N."/>
            <person name="Israni S."/>
            <person name="Dalin E."/>
            <person name="Tice H."/>
            <person name="Pitluck S."/>
            <person name="Sims D."/>
            <person name="Brettin T."/>
            <person name="Bruce D."/>
            <person name="Han C."/>
            <person name="Tapia R."/>
            <person name="Schmutz J."/>
            <person name="Larimer F."/>
            <person name="Land M."/>
            <person name="Hauser L."/>
            <person name="Kyrpides N."/>
            <person name="Kim E."/>
            <person name="Tebo B.M."/>
            <person name="Richardson P."/>
        </authorList>
    </citation>
    <scope>NUCLEOTIDE SEQUENCE [LARGE SCALE GENOMIC DNA]</scope>
    <source>
        <strain evidence="6 7">MI-1</strain>
    </source>
</reference>
<gene>
    <name evidence="6" type="ordered locus">Dred_1051</name>
</gene>
<dbReference type="InterPro" id="IPR001131">
    <property type="entry name" value="Peptidase_M24B_aminopep-P_CS"/>
</dbReference>
<protein>
    <submittedName>
        <fullName evidence="6">Peptidase M24</fullName>
    </submittedName>
</protein>
<accession>A4J3D3</accession>
<keyword evidence="7" id="KW-1185">Reference proteome</keyword>
<comment type="similarity">
    <text evidence="1">Belongs to the peptidase M24B family.</text>
</comment>
<dbReference type="PANTHER" id="PTHR46112">
    <property type="entry name" value="AMINOPEPTIDASE"/>
    <property type="match status" value="1"/>
</dbReference>
<dbReference type="PROSITE" id="PS00491">
    <property type="entry name" value="PROLINE_PEPTIDASE"/>
    <property type="match status" value="1"/>
</dbReference>
<evidence type="ECO:0000256" key="2">
    <source>
        <dbReference type="ARBA" id="ARBA00022723"/>
    </source>
</evidence>
<dbReference type="eggNOG" id="COG0006">
    <property type="taxonomic scope" value="Bacteria"/>
</dbReference>
<organism evidence="6 7">
    <name type="scientific">Desulforamulus reducens (strain ATCC BAA-1160 / DSM 100696 / MI-1)</name>
    <name type="common">Desulfotomaculum reducens</name>
    <dbReference type="NCBI Taxonomy" id="349161"/>
    <lineage>
        <taxon>Bacteria</taxon>
        <taxon>Bacillati</taxon>
        <taxon>Bacillota</taxon>
        <taxon>Clostridia</taxon>
        <taxon>Eubacteriales</taxon>
        <taxon>Peptococcaceae</taxon>
        <taxon>Desulforamulus</taxon>
    </lineage>
</organism>
<evidence type="ECO:0000259" key="4">
    <source>
        <dbReference type="Pfam" id="PF00557"/>
    </source>
</evidence>
<dbReference type="Proteomes" id="UP000001556">
    <property type="component" value="Chromosome"/>
</dbReference>
<evidence type="ECO:0000259" key="5">
    <source>
        <dbReference type="Pfam" id="PF01321"/>
    </source>
</evidence>
<dbReference type="PRINTS" id="PR00599">
    <property type="entry name" value="MAPEPTIDASE"/>
</dbReference>
<dbReference type="FunFam" id="3.90.230.10:FF:000014">
    <property type="entry name" value="Aminopeptidase P family protein"/>
    <property type="match status" value="1"/>
</dbReference>
<keyword evidence="3" id="KW-0378">Hydrolase</keyword>
<dbReference type="GO" id="GO:0008235">
    <property type="term" value="F:metalloexopeptidase activity"/>
    <property type="evidence" value="ECO:0007669"/>
    <property type="project" value="UniProtKB-ARBA"/>
</dbReference>
<evidence type="ECO:0000256" key="1">
    <source>
        <dbReference type="ARBA" id="ARBA00008766"/>
    </source>
</evidence>
<name>A4J3D3_DESRM</name>
<dbReference type="AlphaFoldDB" id="A4J3D3"/>
<sequence length="357" mass="39988">MIERIAHLREKMSQRGISYLLVTKPENRYYLSGFTGTTGVLLIGQETTDFLTDFRYIEQVKLQSPHFRVVKVEQSSPFVLVYELLRNYKAEKLFFEAEHLTYKEYQDLQSNLPGIELASCTGLVEDLRMIKDDSEMTIIRKAMQIGDKAFEHILQYIKPGRSEKDVALELEFFMRKLGASGVAFETIVASGPRSALPHGVASDRLLEDGDFITMDFGALYQGYNSDMTRTVVIGKPDKKQQEIYHIVLEAQMAGLRAVKAGIPARQADAAARSVITKYGYGEYFGHGTGHGVGLAIHENPRLNTKDETILQPGMVVTVEPGIYLPQWGGVRIEDSVLVTEDGCEILTSSPKNELIIL</sequence>
<dbReference type="PANTHER" id="PTHR46112:SF3">
    <property type="entry name" value="AMINOPEPTIDASE YPDF"/>
    <property type="match status" value="1"/>
</dbReference>
<dbReference type="Pfam" id="PF01321">
    <property type="entry name" value="Creatinase_N"/>
    <property type="match status" value="1"/>
</dbReference>
<dbReference type="CDD" id="cd01092">
    <property type="entry name" value="APP-like"/>
    <property type="match status" value="1"/>
</dbReference>
<keyword evidence="2" id="KW-0479">Metal-binding</keyword>
<dbReference type="Gene3D" id="3.40.350.10">
    <property type="entry name" value="Creatinase/prolidase N-terminal domain"/>
    <property type="match status" value="1"/>
</dbReference>
<dbReference type="Gene3D" id="3.90.230.10">
    <property type="entry name" value="Creatinase/methionine aminopeptidase superfamily"/>
    <property type="match status" value="1"/>
</dbReference>
<dbReference type="InterPro" id="IPR029149">
    <property type="entry name" value="Creatin/AminoP/Spt16_N"/>
</dbReference>
<evidence type="ECO:0000313" key="7">
    <source>
        <dbReference type="Proteomes" id="UP000001556"/>
    </source>
</evidence>
<dbReference type="SUPFAM" id="SSF53092">
    <property type="entry name" value="Creatinase/prolidase N-terminal domain"/>
    <property type="match status" value="1"/>
</dbReference>
<dbReference type="HOGENOM" id="CLU_017266_4_0_9"/>
<dbReference type="InterPro" id="IPR050659">
    <property type="entry name" value="Peptidase_M24B"/>
</dbReference>